<accession>A0A2P2NJJ9</accession>
<evidence type="ECO:0000313" key="2">
    <source>
        <dbReference type="EMBL" id="MBX42668.1"/>
    </source>
</evidence>
<sequence>MPDLTPSWEPHQLLVSRSNWCAIIPSTHWLQRPQLTRMATSFSKHQRRSPAMAHTSARCHWSHHH</sequence>
<evidence type="ECO:0000256" key="1">
    <source>
        <dbReference type="SAM" id="MobiDB-lite"/>
    </source>
</evidence>
<name>A0A2P2NJJ9_RHIMU</name>
<dbReference type="AlphaFoldDB" id="A0A2P2NJJ9"/>
<feature type="region of interest" description="Disordered" evidence="1">
    <location>
        <begin position="40"/>
        <end position="65"/>
    </location>
</feature>
<reference evidence="2" key="1">
    <citation type="submission" date="2018-02" db="EMBL/GenBank/DDBJ databases">
        <title>Rhizophora mucronata_Transcriptome.</title>
        <authorList>
            <person name="Meera S.P."/>
            <person name="Sreeshan A."/>
            <person name="Augustine A."/>
        </authorList>
    </citation>
    <scope>NUCLEOTIDE SEQUENCE</scope>
    <source>
        <tissue evidence="2">Leaf</tissue>
    </source>
</reference>
<dbReference type="EMBL" id="GGEC01062184">
    <property type="protein sequence ID" value="MBX42668.1"/>
    <property type="molecule type" value="Transcribed_RNA"/>
</dbReference>
<protein>
    <submittedName>
        <fullName evidence="2">Uncharacterized protein</fullName>
    </submittedName>
</protein>
<proteinExistence type="predicted"/>
<organism evidence="2">
    <name type="scientific">Rhizophora mucronata</name>
    <name type="common">Asiatic mangrove</name>
    <dbReference type="NCBI Taxonomy" id="61149"/>
    <lineage>
        <taxon>Eukaryota</taxon>
        <taxon>Viridiplantae</taxon>
        <taxon>Streptophyta</taxon>
        <taxon>Embryophyta</taxon>
        <taxon>Tracheophyta</taxon>
        <taxon>Spermatophyta</taxon>
        <taxon>Magnoliopsida</taxon>
        <taxon>eudicotyledons</taxon>
        <taxon>Gunneridae</taxon>
        <taxon>Pentapetalae</taxon>
        <taxon>rosids</taxon>
        <taxon>fabids</taxon>
        <taxon>Malpighiales</taxon>
        <taxon>Rhizophoraceae</taxon>
        <taxon>Rhizophora</taxon>
    </lineage>
</organism>